<proteinExistence type="predicted"/>
<sequence>MKKNIIALILLAGLLPKTAAAHCPLCTAGAGALAVLAASLGVSSVVVGILIGAFALALSLWLAPGIKKWIDRVSKRDNTSYLRPILAVLIFLGTIIPIMPLVREYGPLYLSIAGDYGTILHNTYTINLFILGVVIGSVIMIAAPYLSKLVTKIRGKQIPYQGIAITLFTLTVASVIVQILS</sequence>
<dbReference type="AlphaFoldDB" id="A0A1G2P3E1"/>
<keyword evidence="1" id="KW-0472">Membrane</keyword>
<keyword evidence="1" id="KW-0812">Transmembrane</keyword>
<name>A0A1G2P3E1_9BACT</name>
<evidence type="ECO:0000313" key="3">
    <source>
        <dbReference type="EMBL" id="OHA42854.1"/>
    </source>
</evidence>
<feature type="signal peptide" evidence="2">
    <location>
        <begin position="1"/>
        <end position="21"/>
    </location>
</feature>
<organism evidence="3 4">
    <name type="scientific">Candidatus Taylorbacteria bacterium RIFCSPLOWO2_12_FULL_43_20</name>
    <dbReference type="NCBI Taxonomy" id="1802332"/>
    <lineage>
        <taxon>Bacteria</taxon>
        <taxon>Candidatus Tayloriibacteriota</taxon>
    </lineage>
</organism>
<feature type="transmembrane region" description="Helical" evidence="1">
    <location>
        <begin position="84"/>
        <end position="103"/>
    </location>
</feature>
<protein>
    <recommendedName>
        <fullName evidence="5">Cytochrome C biogenesis protein transmembrane domain-containing protein</fullName>
    </recommendedName>
</protein>
<dbReference type="Proteomes" id="UP000177269">
    <property type="component" value="Unassembled WGS sequence"/>
</dbReference>
<accession>A0A1G2P3E1</accession>
<feature type="chain" id="PRO_5009583841" description="Cytochrome C biogenesis protein transmembrane domain-containing protein" evidence="2">
    <location>
        <begin position="22"/>
        <end position="181"/>
    </location>
</feature>
<keyword evidence="1" id="KW-1133">Transmembrane helix</keyword>
<feature type="transmembrane region" description="Helical" evidence="1">
    <location>
        <begin position="30"/>
        <end position="63"/>
    </location>
</feature>
<evidence type="ECO:0000313" key="4">
    <source>
        <dbReference type="Proteomes" id="UP000177269"/>
    </source>
</evidence>
<comment type="caution">
    <text evidence="3">The sequence shown here is derived from an EMBL/GenBank/DDBJ whole genome shotgun (WGS) entry which is preliminary data.</text>
</comment>
<keyword evidence="2" id="KW-0732">Signal</keyword>
<feature type="transmembrane region" description="Helical" evidence="1">
    <location>
        <begin position="158"/>
        <end position="180"/>
    </location>
</feature>
<reference evidence="3 4" key="1">
    <citation type="journal article" date="2016" name="Nat. Commun.">
        <title>Thousands of microbial genomes shed light on interconnected biogeochemical processes in an aquifer system.</title>
        <authorList>
            <person name="Anantharaman K."/>
            <person name="Brown C.T."/>
            <person name="Hug L.A."/>
            <person name="Sharon I."/>
            <person name="Castelle C.J."/>
            <person name="Probst A.J."/>
            <person name="Thomas B.C."/>
            <person name="Singh A."/>
            <person name="Wilkins M.J."/>
            <person name="Karaoz U."/>
            <person name="Brodie E.L."/>
            <person name="Williams K.H."/>
            <person name="Hubbard S.S."/>
            <person name="Banfield J.F."/>
        </authorList>
    </citation>
    <scope>NUCLEOTIDE SEQUENCE [LARGE SCALE GENOMIC DNA]</scope>
</reference>
<evidence type="ECO:0000256" key="2">
    <source>
        <dbReference type="SAM" id="SignalP"/>
    </source>
</evidence>
<evidence type="ECO:0000256" key="1">
    <source>
        <dbReference type="SAM" id="Phobius"/>
    </source>
</evidence>
<gene>
    <name evidence="3" type="ORF">A3G52_01195</name>
</gene>
<evidence type="ECO:0008006" key="5">
    <source>
        <dbReference type="Google" id="ProtNLM"/>
    </source>
</evidence>
<feature type="transmembrane region" description="Helical" evidence="1">
    <location>
        <begin position="123"/>
        <end position="146"/>
    </location>
</feature>
<dbReference type="EMBL" id="MHSK01000004">
    <property type="protein sequence ID" value="OHA42854.1"/>
    <property type="molecule type" value="Genomic_DNA"/>
</dbReference>